<dbReference type="Proteomes" id="UP000606786">
    <property type="component" value="Unassembled WGS sequence"/>
</dbReference>
<keyword evidence="2" id="KW-1185">Reference proteome</keyword>
<proteinExistence type="predicted"/>
<reference evidence="1" key="1">
    <citation type="submission" date="2020-11" db="EMBL/GenBank/DDBJ databases">
        <authorList>
            <person name="Whitehead M."/>
        </authorList>
    </citation>
    <scope>NUCLEOTIDE SEQUENCE</scope>
    <source>
        <strain evidence="1">EGII</strain>
    </source>
</reference>
<organism evidence="1 2">
    <name type="scientific">Ceratitis capitata</name>
    <name type="common">Mediterranean fruit fly</name>
    <name type="synonym">Tephritis capitata</name>
    <dbReference type="NCBI Taxonomy" id="7213"/>
    <lineage>
        <taxon>Eukaryota</taxon>
        <taxon>Metazoa</taxon>
        <taxon>Ecdysozoa</taxon>
        <taxon>Arthropoda</taxon>
        <taxon>Hexapoda</taxon>
        <taxon>Insecta</taxon>
        <taxon>Pterygota</taxon>
        <taxon>Neoptera</taxon>
        <taxon>Endopterygota</taxon>
        <taxon>Diptera</taxon>
        <taxon>Brachycera</taxon>
        <taxon>Muscomorpha</taxon>
        <taxon>Tephritoidea</taxon>
        <taxon>Tephritidae</taxon>
        <taxon>Ceratitis</taxon>
        <taxon>Ceratitis</taxon>
    </lineage>
</organism>
<name>A0A811V213_CERCA</name>
<sequence length="111" mass="13184">MRLTDLLHFYAKVLHTFGSLVERAPMLISNKEVKNNKKKCENKKKVKICQCWCCCFWCLRMCVNMFLEFVCKQSRLNGLTFCFSYRFANTSHTSTHTHAYTRIHKCAKIYN</sequence>
<protein>
    <submittedName>
        <fullName evidence="1">(Mediterranean fruit fly) hypothetical protein</fullName>
    </submittedName>
</protein>
<dbReference type="AlphaFoldDB" id="A0A811V213"/>
<evidence type="ECO:0000313" key="2">
    <source>
        <dbReference type="Proteomes" id="UP000606786"/>
    </source>
</evidence>
<gene>
    <name evidence="1" type="ORF">CCAP1982_LOCUS13961</name>
</gene>
<comment type="caution">
    <text evidence="1">The sequence shown here is derived from an EMBL/GenBank/DDBJ whole genome shotgun (WGS) entry which is preliminary data.</text>
</comment>
<dbReference type="EMBL" id="CAJHJT010000034">
    <property type="protein sequence ID" value="CAD7005602.1"/>
    <property type="molecule type" value="Genomic_DNA"/>
</dbReference>
<accession>A0A811V213</accession>
<evidence type="ECO:0000313" key="1">
    <source>
        <dbReference type="EMBL" id="CAD7005602.1"/>
    </source>
</evidence>